<feature type="region of interest" description="Disordered" evidence="1">
    <location>
        <begin position="1"/>
        <end position="53"/>
    </location>
</feature>
<dbReference type="GeneID" id="94196037"/>
<evidence type="ECO:0000313" key="2">
    <source>
        <dbReference type="EMBL" id="GIX64556.1"/>
    </source>
</evidence>
<evidence type="ECO:0000313" key="3">
    <source>
        <dbReference type="Proteomes" id="UP001497744"/>
    </source>
</evidence>
<protein>
    <submittedName>
        <fullName evidence="2">2Fe-2S iron-sulfur cluster binding domain-containing protein</fullName>
    </submittedName>
</protein>
<feature type="compositionally biased region" description="Basic and acidic residues" evidence="1">
    <location>
        <begin position="24"/>
        <end position="47"/>
    </location>
</feature>
<name>A0AAV4LZL0_BABCB</name>
<evidence type="ECO:0000256" key="1">
    <source>
        <dbReference type="SAM" id="MobiDB-lite"/>
    </source>
</evidence>
<comment type="caution">
    <text evidence="2">The sequence shown here is derived from an EMBL/GenBank/DDBJ whole genome shotgun (WGS) entry which is preliminary data.</text>
</comment>
<reference evidence="2 3" key="1">
    <citation type="submission" date="2021-06" db="EMBL/GenBank/DDBJ databases">
        <title>Genome sequence of Babesia caballi.</title>
        <authorList>
            <person name="Yamagishi J."/>
            <person name="Kidaka T."/>
            <person name="Ochi A."/>
        </authorList>
    </citation>
    <scope>NUCLEOTIDE SEQUENCE [LARGE SCALE GENOMIC DNA]</scope>
    <source>
        <strain evidence="2">USDA-D6B2</strain>
    </source>
</reference>
<feature type="compositionally biased region" description="Acidic residues" evidence="1">
    <location>
        <begin position="11"/>
        <end position="21"/>
    </location>
</feature>
<accession>A0AAV4LZL0</accession>
<proteinExistence type="predicted"/>
<dbReference type="AlphaFoldDB" id="A0AAV4LZL0"/>
<dbReference type="Proteomes" id="UP001497744">
    <property type="component" value="Unassembled WGS sequence"/>
</dbReference>
<dbReference type="RefSeq" id="XP_067716625.1">
    <property type="nucleotide sequence ID" value="XM_067860524.1"/>
</dbReference>
<gene>
    <name evidence="2" type="ORF">BcabD6B2_39910</name>
</gene>
<keyword evidence="3" id="KW-1185">Reference proteome</keyword>
<sequence length="77" mass="8359">MPPLRPLTFHEDDDRDDEAVDAQDTGHDDGHDGPHDQVGAHHTHAADADTAARGSVGRAEVCSLCFYGCRNTHLRTP</sequence>
<organism evidence="2 3">
    <name type="scientific">Babesia caballi</name>
    <dbReference type="NCBI Taxonomy" id="5871"/>
    <lineage>
        <taxon>Eukaryota</taxon>
        <taxon>Sar</taxon>
        <taxon>Alveolata</taxon>
        <taxon>Apicomplexa</taxon>
        <taxon>Aconoidasida</taxon>
        <taxon>Piroplasmida</taxon>
        <taxon>Babesiidae</taxon>
        <taxon>Babesia</taxon>
    </lineage>
</organism>
<dbReference type="EMBL" id="BPLF01000003">
    <property type="protein sequence ID" value="GIX64556.1"/>
    <property type="molecule type" value="Genomic_DNA"/>
</dbReference>